<dbReference type="GO" id="GO:0004106">
    <property type="term" value="F:chorismate mutase activity"/>
    <property type="evidence" value="ECO:0007669"/>
    <property type="project" value="UniProtKB-EC"/>
</dbReference>
<dbReference type="PANTHER" id="PTHR43018">
    <property type="entry name" value="PHOSPHO-2-DEHYDRO-3-DEOXYHEPTONATE ALDOLASE"/>
    <property type="match status" value="1"/>
</dbReference>
<dbReference type="GO" id="GO:0016740">
    <property type="term" value="F:transferase activity"/>
    <property type="evidence" value="ECO:0007669"/>
    <property type="project" value="UniProtKB-KW"/>
</dbReference>
<keyword evidence="2" id="KW-0808">Transferase</keyword>
<dbReference type="AlphaFoldDB" id="A0A4R2GGZ1"/>
<reference evidence="4 5" key="1">
    <citation type="submission" date="2019-03" db="EMBL/GenBank/DDBJ databases">
        <title>Genomic Encyclopedia of Type Strains, Phase IV (KMG-IV): sequencing the most valuable type-strain genomes for metagenomic binning, comparative biology and taxonomic classification.</title>
        <authorList>
            <person name="Goeker M."/>
        </authorList>
    </citation>
    <scope>NUCLEOTIDE SEQUENCE [LARGE SCALE GENOMIC DNA]</scope>
    <source>
        <strain evidence="4 5">DSM 24179</strain>
    </source>
</reference>
<dbReference type="InterPro" id="IPR002701">
    <property type="entry name" value="CM_II_prokaryot"/>
</dbReference>
<evidence type="ECO:0000259" key="3">
    <source>
        <dbReference type="PROSITE" id="PS51168"/>
    </source>
</evidence>
<gene>
    <name evidence="4" type="ORF">EV194_10730</name>
</gene>
<protein>
    <recommendedName>
        <fullName evidence="1">chorismate mutase</fullName>
        <ecNumber evidence="1">5.4.99.5</ecNumber>
    </recommendedName>
</protein>
<sequence>MSKLNIEAIKFPGLELKRPVIISGPCSAETEEQVLATAKELAAIGVKIFRAGIWKPRTRPGAFEGVGSLGLPWLKRVKEETGMFIGVEVATSHHVYEALKFGVDMVWVGARTSANPFAVQEVADALKGVNIPVFVKNPVNPDLDLWIGALERINGAGITQLGAIHRGFSTYDKSEFRNHPQWQIPIELHRRIPELPIITDPSHIGGTRDLIADISQEAMDLNFDGLIIEAHNCPEKAWSDASQQVTPARLKEILDNLVLRRPKIGDTPRNALDELRKKIDELDNQLLDVLNERMKISEAIGQYKYENNITILQTRRYDEIMKDRVGRAASRGLDAEFATKIFESIHEESISCQSAIMNRELKRKEGK</sequence>
<dbReference type="Proteomes" id="UP000295221">
    <property type="component" value="Unassembled WGS sequence"/>
</dbReference>
<keyword evidence="5" id="KW-1185">Reference proteome</keyword>
<dbReference type="EMBL" id="SLWK01000007">
    <property type="protein sequence ID" value="TCO07646.1"/>
    <property type="molecule type" value="Genomic_DNA"/>
</dbReference>
<comment type="caution">
    <text evidence="4">The sequence shown here is derived from an EMBL/GenBank/DDBJ whole genome shotgun (WGS) entry which is preliminary data.</text>
</comment>
<dbReference type="GO" id="GO:0046417">
    <property type="term" value="P:chorismate metabolic process"/>
    <property type="evidence" value="ECO:0007669"/>
    <property type="project" value="InterPro"/>
</dbReference>
<dbReference type="InterPro" id="IPR036979">
    <property type="entry name" value="CM_dom_sf"/>
</dbReference>
<dbReference type="SUPFAM" id="SSF51569">
    <property type="entry name" value="Aldolase"/>
    <property type="match status" value="1"/>
</dbReference>
<dbReference type="OrthoDB" id="9780456at2"/>
<evidence type="ECO:0000313" key="4">
    <source>
        <dbReference type="EMBL" id="TCO07646.1"/>
    </source>
</evidence>
<dbReference type="InterPro" id="IPR013785">
    <property type="entry name" value="Aldolase_TIM"/>
</dbReference>
<dbReference type="Pfam" id="PF01817">
    <property type="entry name" value="CM_2"/>
    <property type="match status" value="1"/>
</dbReference>
<dbReference type="InterPro" id="IPR036263">
    <property type="entry name" value="Chorismate_II_sf"/>
</dbReference>
<accession>A0A4R2GGZ1</accession>
<evidence type="ECO:0000313" key="5">
    <source>
        <dbReference type="Proteomes" id="UP000295221"/>
    </source>
</evidence>
<dbReference type="SUPFAM" id="SSF48600">
    <property type="entry name" value="Chorismate mutase II"/>
    <property type="match status" value="1"/>
</dbReference>
<dbReference type="EC" id="5.4.99.5" evidence="1"/>
<dbReference type="PANTHER" id="PTHR43018:SF1">
    <property type="entry name" value="PROTEIN AROA(G)"/>
    <property type="match status" value="1"/>
</dbReference>
<name>A0A4R2GGZ1_9BACT</name>
<organism evidence="4 5">
    <name type="scientific">Natronoflexus pectinivorans</name>
    <dbReference type="NCBI Taxonomy" id="682526"/>
    <lineage>
        <taxon>Bacteria</taxon>
        <taxon>Pseudomonadati</taxon>
        <taxon>Bacteroidota</taxon>
        <taxon>Bacteroidia</taxon>
        <taxon>Marinilabiliales</taxon>
        <taxon>Marinilabiliaceae</taxon>
        <taxon>Natronoflexus</taxon>
    </lineage>
</organism>
<evidence type="ECO:0000256" key="2">
    <source>
        <dbReference type="ARBA" id="ARBA00022679"/>
    </source>
</evidence>
<dbReference type="SMART" id="SM00830">
    <property type="entry name" value="CM_2"/>
    <property type="match status" value="1"/>
</dbReference>
<dbReference type="Pfam" id="PF00793">
    <property type="entry name" value="DAHP_synth_1"/>
    <property type="match status" value="1"/>
</dbReference>
<feature type="domain" description="Chorismate mutase" evidence="3">
    <location>
        <begin position="266"/>
        <end position="357"/>
    </location>
</feature>
<evidence type="ECO:0000256" key="1">
    <source>
        <dbReference type="ARBA" id="ARBA00012404"/>
    </source>
</evidence>
<dbReference type="RefSeq" id="WP_132433978.1">
    <property type="nucleotide sequence ID" value="NZ_SLWK01000007.1"/>
</dbReference>
<dbReference type="PROSITE" id="PS51168">
    <property type="entry name" value="CHORISMATE_MUT_2"/>
    <property type="match status" value="1"/>
</dbReference>
<dbReference type="Gene3D" id="1.20.59.10">
    <property type="entry name" value="Chorismate mutase"/>
    <property type="match status" value="1"/>
</dbReference>
<dbReference type="InterPro" id="IPR006218">
    <property type="entry name" value="DAHP1/KDSA"/>
</dbReference>
<dbReference type="InterPro" id="IPR052899">
    <property type="entry name" value="Class-I_DAHP_synthase"/>
</dbReference>
<dbReference type="Gene3D" id="3.20.20.70">
    <property type="entry name" value="Aldolase class I"/>
    <property type="match status" value="1"/>
</dbReference>
<proteinExistence type="predicted"/>